<evidence type="ECO:0000313" key="2">
    <source>
        <dbReference type="Proteomes" id="UP001610334"/>
    </source>
</evidence>
<organism evidence="1 2">
    <name type="scientific">Aspergillus granulosus</name>
    <dbReference type="NCBI Taxonomy" id="176169"/>
    <lineage>
        <taxon>Eukaryota</taxon>
        <taxon>Fungi</taxon>
        <taxon>Dikarya</taxon>
        <taxon>Ascomycota</taxon>
        <taxon>Pezizomycotina</taxon>
        <taxon>Eurotiomycetes</taxon>
        <taxon>Eurotiomycetidae</taxon>
        <taxon>Eurotiales</taxon>
        <taxon>Aspergillaceae</taxon>
        <taxon>Aspergillus</taxon>
        <taxon>Aspergillus subgen. Nidulantes</taxon>
    </lineage>
</organism>
<name>A0ABR4H1S8_9EURO</name>
<dbReference type="EMBL" id="JBFXLT010000092">
    <property type="protein sequence ID" value="KAL2809265.1"/>
    <property type="molecule type" value="Genomic_DNA"/>
</dbReference>
<proteinExistence type="predicted"/>
<comment type="caution">
    <text evidence="1">The sequence shown here is derived from an EMBL/GenBank/DDBJ whole genome shotgun (WGS) entry which is preliminary data.</text>
</comment>
<dbReference type="Proteomes" id="UP001610334">
    <property type="component" value="Unassembled WGS sequence"/>
</dbReference>
<sequence length="86" mass="9947">MDSEYSIHIRLRVPVPIEDSVVSDITEHLQKVHSDTTLTSITHSEGYLFFKCPISDWSIQQKFGHLFTEWLDTQTVPLNSYAIHSE</sequence>
<evidence type="ECO:0000313" key="1">
    <source>
        <dbReference type="EMBL" id="KAL2809265.1"/>
    </source>
</evidence>
<protein>
    <submittedName>
        <fullName evidence="1">Uncharacterized protein</fullName>
    </submittedName>
</protein>
<accession>A0ABR4H1S8</accession>
<reference evidence="1 2" key="1">
    <citation type="submission" date="2024-07" db="EMBL/GenBank/DDBJ databases">
        <title>Section-level genome sequencing and comparative genomics of Aspergillus sections Usti and Cavernicolus.</title>
        <authorList>
            <consortium name="Lawrence Berkeley National Laboratory"/>
            <person name="Nybo J.L."/>
            <person name="Vesth T.C."/>
            <person name="Theobald S."/>
            <person name="Frisvad J.C."/>
            <person name="Larsen T.O."/>
            <person name="Kjaerboelling I."/>
            <person name="Rothschild-Mancinelli K."/>
            <person name="Lyhne E.K."/>
            <person name="Kogle M.E."/>
            <person name="Barry K."/>
            <person name="Clum A."/>
            <person name="Na H."/>
            <person name="Ledsgaard L."/>
            <person name="Lin J."/>
            <person name="Lipzen A."/>
            <person name="Kuo A."/>
            <person name="Riley R."/>
            <person name="Mondo S."/>
            <person name="Labutti K."/>
            <person name="Haridas S."/>
            <person name="Pangalinan J."/>
            <person name="Salamov A.A."/>
            <person name="Simmons B.A."/>
            <person name="Magnuson J.K."/>
            <person name="Chen J."/>
            <person name="Drula E."/>
            <person name="Henrissat B."/>
            <person name="Wiebenga A."/>
            <person name="Lubbers R.J."/>
            <person name="Gomes A.C."/>
            <person name="Makela M.R."/>
            <person name="Stajich J."/>
            <person name="Grigoriev I.V."/>
            <person name="Mortensen U.H."/>
            <person name="De Vries R.P."/>
            <person name="Baker S.E."/>
            <person name="Andersen M.R."/>
        </authorList>
    </citation>
    <scope>NUCLEOTIDE SEQUENCE [LARGE SCALE GENOMIC DNA]</scope>
    <source>
        <strain evidence="1 2">CBS 588.65</strain>
    </source>
</reference>
<keyword evidence="2" id="KW-1185">Reference proteome</keyword>
<gene>
    <name evidence="1" type="ORF">BJX63DRAFT_406192</name>
</gene>